<feature type="region of interest" description="Disordered" evidence="1">
    <location>
        <begin position="726"/>
        <end position="1097"/>
    </location>
</feature>
<proteinExistence type="predicted"/>
<sequence>MPLFSRKKDKSKKSNAPSINGNAVAKPRWEDSWLRTRVDPEEVAELLHGCTAEIKSRALDVPFLLLPFRPSSDPSAAKTFVRNYFFPPGDRKKPTGATLTKELKMSEAMVIIAVMKWCWARLPGGVVTWEAYQGFRVGEKDSQYARNSFGTFIPLGVESKARVEIINDYFDLLAALAAHGKSNGLGGHKLSRYAGWWAFEHYDTGKGFDAGYKLWSNAANATSHLFFAYLRSQTPEPGSTNGILTLPRSLQQLVDSIEYPPQSTVFANDSTKVVMIVDVVSPTPFALLRRAKQFEYRDDDMALRHFAEFQDPVQSLTEECRRVLRAISSTNQSQVSDAATSTSLKDPSWSRFEDIGFGSAFEESVDDMMSSRSRSSTGAGLNGTPRSPVNDLNRPTTPSWADFLSSGFVDENGNRAPAPVLLPPDKALPPMMGTIPRGQSSQSHRRDPETTHLEPGELASIAKIGLDDAFWWVWISSLAGEEPVARKAAFGRCALIETTLLGGQWMVMEEQVKGAAPEPAPGAYVAERKTSFFSFTKRNRLTRRQSTFKKSPLTDESKIYDASSRMVLDQDRQAKIQKAAAELANKKQVEEARAYNQRRGRMDENASVKTNSVFTLGPVIRDEASPAMQWAKQYDKKAVREQYLGNVLAGKGSQDFLTLPNGGLSVKRSTSTISVNKQLPAAPEPSAQATEQKPISSHSQVTSTPDEGAVQQQDIARTPRQAPMAIAAPISSPPPPPAQLIQSSSSTTLPEKTASVTELPIAQPKQSNESRRSNKSDKDKTVTERTRLKKNGVNVPPPVATNKNSGVKKLFGNLRKRKNSTDNQLLSPDSPTSQDPAIAATRRALEGKPLQPGGGPASPPLSPNHFAKLQNAAKRPSEAAIPTPEPSPAPEPEPQPFSVEPVNQEPVNYEPVHHESINHELPLNGNAFENVPREHSYEHDKENVAPSQPPYESVHQQITRGNDSDSLSKMDSDQRAQADQEFSRFDQGPLVDQPAFAPVDNGGDDYDRDHTPAFEPPHRPQHQSVYSNVTMQTDATDEEEQAELTQQISPHDRWAQIRRNAAERAALASEDHQRSRTETRTTDDGETSGEETIESRVARIKARVAELTGNMEATRR</sequence>
<dbReference type="PANTHER" id="PTHR28093">
    <property type="entry name" value="MORPHOGENESIS-RELATED PROTEIN MSB1"/>
    <property type="match status" value="1"/>
</dbReference>
<evidence type="ECO:0000313" key="3">
    <source>
        <dbReference type="EMBL" id="KAK5087522.1"/>
    </source>
</evidence>
<name>A0ABR0K5D8_9EURO</name>
<organism evidence="3 4">
    <name type="scientific">Lithohypha guttulata</name>
    <dbReference type="NCBI Taxonomy" id="1690604"/>
    <lineage>
        <taxon>Eukaryota</taxon>
        <taxon>Fungi</taxon>
        <taxon>Dikarya</taxon>
        <taxon>Ascomycota</taxon>
        <taxon>Pezizomycotina</taxon>
        <taxon>Eurotiomycetes</taxon>
        <taxon>Chaetothyriomycetidae</taxon>
        <taxon>Chaetothyriales</taxon>
        <taxon>Trichomeriaceae</taxon>
        <taxon>Lithohypha</taxon>
    </lineage>
</organism>
<feature type="compositionally biased region" description="Basic residues" evidence="1">
    <location>
        <begin position="1"/>
        <end position="13"/>
    </location>
</feature>
<feature type="compositionally biased region" description="Low complexity" evidence="1">
    <location>
        <begin position="367"/>
        <end position="376"/>
    </location>
</feature>
<dbReference type="CDD" id="cd04401">
    <property type="entry name" value="RhoGAP_fMSB1"/>
    <property type="match status" value="1"/>
</dbReference>
<feature type="compositionally biased region" description="Basic and acidic residues" evidence="1">
    <location>
        <begin position="1069"/>
        <end position="1083"/>
    </location>
</feature>
<feature type="compositionally biased region" description="Polar residues" evidence="1">
    <location>
        <begin position="821"/>
        <end position="835"/>
    </location>
</feature>
<reference evidence="3 4" key="1">
    <citation type="submission" date="2023-08" db="EMBL/GenBank/DDBJ databases">
        <title>Black Yeasts Isolated from many extreme environments.</title>
        <authorList>
            <person name="Coleine C."/>
            <person name="Stajich J.E."/>
            <person name="Selbmann L."/>
        </authorList>
    </citation>
    <scope>NUCLEOTIDE SEQUENCE [LARGE SCALE GENOMIC DNA]</scope>
    <source>
        <strain evidence="3 4">CCFEE 5885</strain>
    </source>
</reference>
<feature type="region of interest" description="Disordered" evidence="1">
    <location>
        <begin position="679"/>
        <end position="712"/>
    </location>
</feature>
<dbReference type="InterPro" id="IPR012965">
    <property type="entry name" value="Msb1/Mug8_dom"/>
</dbReference>
<feature type="compositionally biased region" description="Basic and acidic residues" evidence="1">
    <location>
        <begin position="768"/>
        <end position="786"/>
    </location>
</feature>
<comment type="caution">
    <text evidence="3">The sequence shown here is derived from an EMBL/GenBank/DDBJ whole genome shotgun (WGS) entry which is preliminary data.</text>
</comment>
<feature type="region of interest" description="Disordered" evidence="1">
    <location>
        <begin position="1"/>
        <end position="23"/>
    </location>
</feature>
<evidence type="ECO:0000313" key="4">
    <source>
        <dbReference type="Proteomes" id="UP001345013"/>
    </source>
</evidence>
<feature type="compositionally biased region" description="Basic and acidic residues" evidence="1">
    <location>
        <begin position="1005"/>
        <end position="1018"/>
    </location>
</feature>
<feature type="compositionally biased region" description="Pro residues" evidence="1">
    <location>
        <begin position="883"/>
        <end position="895"/>
    </location>
</feature>
<evidence type="ECO:0000256" key="1">
    <source>
        <dbReference type="SAM" id="MobiDB-lite"/>
    </source>
</evidence>
<feature type="compositionally biased region" description="Basic and acidic residues" evidence="1">
    <location>
        <begin position="962"/>
        <end position="984"/>
    </location>
</feature>
<feature type="compositionally biased region" description="Basic and acidic residues" evidence="1">
    <location>
        <begin position="931"/>
        <end position="943"/>
    </location>
</feature>
<feature type="compositionally biased region" description="Polar residues" evidence="1">
    <location>
        <begin position="1022"/>
        <end position="1034"/>
    </location>
</feature>
<protein>
    <submittedName>
        <fullName evidence="3">Multicopy suppressor of a budding defect</fullName>
    </submittedName>
</protein>
<accession>A0ABR0K5D8</accession>
<feature type="compositionally biased region" description="Polar residues" evidence="1">
    <location>
        <begin position="687"/>
        <end position="712"/>
    </location>
</feature>
<feature type="region of interest" description="Disordered" evidence="1">
    <location>
        <begin position="366"/>
        <end position="396"/>
    </location>
</feature>
<dbReference type="Proteomes" id="UP001345013">
    <property type="component" value="Unassembled WGS sequence"/>
</dbReference>
<feature type="region of interest" description="Disordered" evidence="1">
    <location>
        <begin position="415"/>
        <end position="455"/>
    </location>
</feature>
<dbReference type="Pfam" id="PF08101">
    <property type="entry name" value="Msb1-Mug8_dom"/>
    <property type="match status" value="1"/>
</dbReference>
<dbReference type="EMBL" id="JAVRRG010000088">
    <property type="protein sequence ID" value="KAK5087522.1"/>
    <property type="molecule type" value="Genomic_DNA"/>
</dbReference>
<feature type="compositionally biased region" description="Basic and acidic residues" evidence="1">
    <location>
        <begin position="444"/>
        <end position="455"/>
    </location>
</feature>
<keyword evidence="4" id="KW-1185">Reference proteome</keyword>
<gene>
    <name evidence="3" type="primary">MSB1</name>
    <name evidence="3" type="ORF">LTR24_006639</name>
</gene>
<dbReference type="InterPro" id="IPR037508">
    <property type="entry name" value="Msb1/Mug8"/>
</dbReference>
<feature type="domain" description="Meiotically up-regulated protein Msb1/Mug8" evidence="2">
    <location>
        <begin position="38"/>
        <end position="511"/>
    </location>
</feature>
<feature type="compositionally biased region" description="Polar residues" evidence="1">
    <location>
        <begin position="747"/>
        <end position="756"/>
    </location>
</feature>
<dbReference type="PANTHER" id="PTHR28093:SF1">
    <property type="entry name" value="MORPHOGENESIS-RELATED PROTEIN MSB1"/>
    <property type="match status" value="1"/>
</dbReference>
<evidence type="ECO:0000259" key="2">
    <source>
        <dbReference type="Pfam" id="PF08101"/>
    </source>
</evidence>